<dbReference type="Gene3D" id="2.170.130.10">
    <property type="entry name" value="TonB-dependent receptor, plug domain"/>
    <property type="match status" value="1"/>
</dbReference>
<dbReference type="InterPro" id="IPR012910">
    <property type="entry name" value="Plug_dom"/>
</dbReference>
<dbReference type="SUPFAM" id="SSF49452">
    <property type="entry name" value="Starch-binding domain-like"/>
    <property type="match status" value="1"/>
</dbReference>
<protein>
    <submittedName>
        <fullName evidence="4">Carboxypeptidase-like regulatory domain-containing protein</fullName>
    </submittedName>
</protein>
<feature type="domain" description="TonB-dependent receptor plug" evidence="3">
    <location>
        <begin position="119"/>
        <end position="247"/>
    </location>
</feature>
<accession>A0ABW3RGI5</accession>
<keyword evidence="5" id="KW-1185">Reference proteome</keyword>
<organism evidence="4 5">
    <name type="scientific">Sphingobacterium daejeonense</name>
    <dbReference type="NCBI Taxonomy" id="371142"/>
    <lineage>
        <taxon>Bacteria</taxon>
        <taxon>Pseudomonadati</taxon>
        <taxon>Bacteroidota</taxon>
        <taxon>Sphingobacteriia</taxon>
        <taxon>Sphingobacteriales</taxon>
        <taxon>Sphingobacteriaceae</taxon>
        <taxon>Sphingobacterium</taxon>
    </lineage>
</organism>
<dbReference type="EMBL" id="JBHTKY010000001">
    <property type="protein sequence ID" value="MFD1164269.1"/>
    <property type="molecule type" value="Genomic_DNA"/>
</dbReference>
<gene>
    <name evidence="4" type="ORF">ACFQ2C_01480</name>
</gene>
<dbReference type="SUPFAM" id="SSF56935">
    <property type="entry name" value="Porins"/>
    <property type="match status" value="1"/>
</dbReference>
<name>A0ABW3RGI5_9SPHI</name>
<proteinExistence type="predicted"/>
<dbReference type="PANTHER" id="PTHR30069:SF29">
    <property type="entry name" value="HEMOGLOBIN AND HEMOGLOBIN-HAPTOGLOBIN-BINDING PROTEIN 1-RELATED"/>
    <property type="match status" value="1"/>
</dbReference>
<evidence type="ECO:0000256" key="1">
    <source>
        <dbReference type="ARBA" id="ARBA00022729"/>
    </source>
</evidence>
<dbReference type="Pfam" id="PF07715">
    <property type="entry name" value="Plug"/>
    <property type="match status" value="1"/>
</dbReference>
<evidence type="ECO:0000256" key="2">
    <source>
        <dbReference type="SAM" id="SignalP"/>
    </source>
</evidence>
<evidence type="ECO:0000259" key="3">
    <source>
        <dbReference type="Pfam" id="PF07715"/>
    </source>
</evidence>
<dbReference type="Gene3D" id="2.60.40.1120">
    <property type="entry name" value="Carboxypeptidase-like, regulatory domain"/>
    <property type="match status" value="1"/>
</dbReference>
<evidence type="ECO:0000313" key="5">
    <source>
        <dbReference type="Proteomes" id="UP001597205"/>
    </source>
</evidence>
<comment type="caution">
    <text evidence="4">The sequence shown here is derived from an EMBL/GenBank/DDBJ whole genome shotgun (WGS) entry which is preliminary data.</text>
</comment>
<feature type="signal peptide" evidence="2">
    <location>
        <begin position="1"/>
        <end position="20"/>
    </location>
</feature>
<keyword evidence="1 2" id="KW-0732">Signal</keyword>
<feature type="chain" id="PRO_5046282264" evidence="2">
    <location>
        <begin position="21"/>
        <end position="920"/>
    </location>
</feature>
<dbReference type="Proteomes" id="UP001597205">
    <property type="component" value="Unassembled WGS sequence"/>
</dbReference>
<sequence length="920" mass="104794">MLRNIYILLFSVLFPLCSLAQVYTLSGSIKDSKGEPMANVSIEVKDNISFNTFSDEQGLFVISNLPKGTYQLQFSHVGLNPISRTFRIESDRETQIVFSQDEINIDEVHVTAKESKNISTSSIITRDAMQHLQPSSIADILELLPGGRTGTHALDQVRGINLRTPTNALMSGYSTNSLGTMFSVDGMSLNSQSMIDPTQGFGIGVPNNNRNTSNIGVDMRTIATDNIQSVEIIRGIPSVEYGNLTSGVVLIERIKGYEPWSARFKSDGYSKLFNLGKGFDLNQYKLNFDAGYLNSLKKVSDIFNGYKRINASIRGEKFWNLDRYRLIWSHNVDFNTTIDNERFDPDNDYALTDRYNNSVQRITVGNSVKIFSSNPKGAFRNATFSVNVNHSSNQIDVDKLVQPFAVNVLMNSLLAGSHEMSFLSSKYVSNMQIDSRPLDVNLKAVSNWNVKALVNHQIKGGIEYSYAKNLGKGQQYDLNKPLNITITARPRDFSKIPAMSNLAIFAEDRFFINFGKVLFQNSLGIRAFTLLNLDNRYHIDGKIYLEPRYNAKLHLPQTNVFGKNLKSNIFAGYGIQTLMPNQNLLYPALHYNDITELSFYPNNPEHRLAWGMTNIYDPTNFNLKPAKNFKWEVGTQFDLEGNTFSINYFNEKMNNGFRDVTLFNPIAFTKYDVNSVDPSTITTKPSIDDFTGENQAQYHSYIKNENGSLTEKNGIEYQFSSRRIKGINTRFTINGAWLKINNRNIQPVYSVIDQNLVTDGKVRQYIAAYKNGNSGGTYESFNTNLTADSYLPKLGFNLSVSVQSLWYNSSQRLFRDDLPIGYYDIEQNYHEYTEADRNDPILRNFDLKTDPYSYYKFTQPIDLLVNVKATKVIKEKIRIAMFVNRLFIYKPNYTQHGHYFIRRNNAEDNPYFGMELNIKI</sequence>
<dbReference type="RefSeq" id="WP_380894487.1">
    <property type="nucleotide sequence ID" value="NZ_JBHTKY010000001.1"/>
</dbReference>
<dbReference type="InterPro" id="IPR013784">
    <property type="entry name" value="Carb-bd-like_fold"/>
</dbReference>
<reference evidence="5" key="1">
    <citation type="journal article" date="2019" name="Int. J. Syst. Evol. Microbiol.">
        <title>The Global Catalogue of Microorganisms (GCM) 10K type strain sequencing project: providing services to taxonomists for standard genome sequencing and annotation.</title>
        <authorList>
            <consortium name="The Broad Institute Genomics Platform"/>
            <consortium name="The Broad Institute Genome Sequencing Center for Infectious Disease"/>
            <person name="Wu L."/>
            <person name="Ma J."/>
        </authorList>
    </citation>
    <scope>NUCLEOTIDE SEQUENCE [LARGE SCALE GENOMIC DNA]</scope>
    <source>
        <strain evidence="5">CCUG 52468</strain>
    </source>
</reference>
<evidence type="ECO:0000313" key="4">
    <source>
        <dbReference type="EMBL" id="MFD1164269.1"/>
    </source>
</evidence>
<dbReference type="PANTHER" id="PTHR30069">
    <property type="entry name" value="TONB-DEPENDENT OUTER MEMBRANE RECEPTOR"/>
    <property type="match status" value="1"/>
</dbReference>
<dbReference type="InterPro" id="IPR039426">
    <property type="entry name" value="TonB-dep_rcpt-like"/>
</dbReference>
<dbReference type="InterPro" id="IPR037066">
    <property type="entry name" value="Plug_dom_sf"/>
</dbReference>
<dbReference type="Pfam" id="PF13620">
    <property type="entry name" value="CarboxypepD_reg"/>
    <property type="match status" value="1"/>
</dbReference>